<comment type="caution">
    <text evidence="1">The sequence shown here is derived from an EMBL/GenBank/DDBJ whole genome shotgun (WGS) entry which is preliminary data.</text>
</comment>
<dbReference type="RefSeq" id="WP_151504015.1">
    <property type="nucleotide sequence ID" value="NZ_VXLD01000002.1"/>
</dbReference>
<accession>A0A5N4WH59</accession>
<dbReference type="SMART" id="SM00671">
    <property type="entry name" value="SEL1"/>
    <property type="match status" value="7"/>
</dbReference>
<dbReference type="InterPro" id="IPR006597">
    <property type="entry name" value="Sel1-like"/>
</dbReference>
<reference evidence="1 2" key="1">
    <citation type="submission" date="2019-09" db="EMBL/GenBank/DDBJ databases">
        <title>Draft genome sequence of Acinetobacter tandoii W4-4-4 isolated from environmental water sample.</title>
        <authorList>
            <person name="Wee S.K."/>
            <person name="Yan B."/>
            <person name="Mustaffa S.B."/>
            <person name="Yap E.P.H."/>
        </authorList>
    </citation>
    <scope>NUCLEOTIDE SEQUENCE [LARGE SCALE GENOMIC DNA]</scope>
    <source>
        <strain evidence="1 2">W4-4-4</strain>
    </source>
</reference>
<organism evidence="1 2">
    <name type="scientific">Acinetobacter tandoii</name>
    <dbReference type="NCBI Taxonomy" id="202954"/>
    <lineage>
        <taxon>Bacteria</taxon>
        <taxon>Pseudomonadati</taxon>
        <taxon>Pseudomonadota</taxon>
        <taxon>Gammaproteobacteria</taxon>
        <taxon>Moraxellales</taxon>
        <taxon>Moraxellaceae</taxon>
        <taxon>Acinetobacter</taxon>
    </lineage>
</organism>
<dbReference type="InterPro" id="IPR050767">
    <property type="entry name" value="Sel1_AlgK"/>
</dbReference>
<dbReference type="Gene3D" id="1.25.40.10">
    <property type="entry name" value="Tetratricopeptide repeat domain"/>
    <property type="match status" value="3"/>
</dbReference>
<dbReference type="AlphaFoldDB" id="A0A5N4WH59"/>
<dbReference type="Proteomes" id="UP000325788">
    <property type="component" value="Unassembled WGS sequence"/>
</dbReference>
<name>A0A5N4WH59_9GAMM</name>
<protein>
    <submittedName>
        <fullName evidence="1">Sel1 repeat family protein</fullName>
    </submittedName>
</protein>
<evidence type="ECO:0000313" key="2">
    <source>
        <dbReference type="Proteomes" id="UP000325788"/>
    </source>
</evidence>
<dbReference type="Pfam" id="PF08238">
    <property type="entry name" value="Sel1"/>
    <property type="match status" value="7"/>
</dbReference>
<dbReference type="PANTHER" id="PTHR11102:SF160">
    <property type="entry name" value="ERAD-ASSOCIATED E3 UBIQUITIN-PROTEIN LIGASE COMPONENT HRD3"/>
    <property type="match status" value="1"/>
</dbReference>
<dbReference type="SUPFAM" id="SSF81901">
    <property type="entry name" value="HCP-like"/>
    <property type="match status" value="3"/>
</dbReference>
<gene>
    <name evidence="1" type="ORF">F4W09_03265</name>
</gene>
<dbReference type="InterPro" id="IPR011990">
    <property type="entry name" value="TPR-like_helical_dom_sf"/>
</dbReference>
<dbReference type="PANTHER" id="PTHR11102">
    <property type="entry name" value="SEL-1-LIKE PROTEIN"/>
    <property type="match status" value="1"/>
</dbReference>
<sequence length="602" mass="69416">MSLQYKNGEEIREGDVVIWLNQNGEFYQFDQAIMKVWNVAKTNDGELVGVNLMPPEAESPMQMLRALVRPNDPESSGEIMKMSDVPGLYTITRWFLPLQQVSKSLGLVARIDYFAEHERGHGELIHQIIQKKAEQYHGIYQYYLADQAYQARDFQRYIDLLRYSAQSGYSPAMCQLAQQLFIGGILQKSLEGSFNWYREAASKMDSIALYQLAGCYARAQGTEQDLQKSLQLLEQSSEQGCWAATLGLAAYYRFGWLTCFLVNPVYPNYGVVSDHVIHPGQALYLYHRIASQAPETEKVVLANAYYHLAWMYQDGIGTKRDYEQCVYWYQKSADLGNSVAINNLADKYEHGLGVPLDLDMAIELYQQVAGRVIAADLSLGRMYVEGRGVEQDFELARKHLNVVLEARIDGIDTMQAEAMQLLASFTEDSPLQQAQHVLKNARDYSIEQISEQIRKIDSFLHMNEAKQLFFKLFLLNAQKGEASSQYQVGYWYLNGFYTEKDLEEAAYWIQKAADQKDSYAECKIGYMYENGLYFNPDLDLAEKWYERSLRTPSTAYYPEHIAGQLNPEYLKMYEQMNSEALNGLVRVEQKRPKRNKWLFWKK</sequence>
<proteinExistence type="predicted"/>
<evidence type="ECO:0000313" key="1">
    <source>
        <dbReference type="EMBL" id="KAB1857777.1"/>
    </source>
</evidence>
<dbReference type="EMBL" id="VXLD01000002">
    <property type="protein sequence ID" value="KAB1857777.1"/>
    <property type="molecule type" value="Genomic_DNA"/>
</dbReference>